<protein>
    <submittedName>
        <fullName evidence="1">Uncharacterized protein</fullName>
    </submittedName>
</protein>
<reference evidence="1" key="1">
    <citation type="submission" date="2014-12" db="EMBL/GenBank/DDBJ databases">
        <title>Insight into the proteome of Arion vulgaris.</title>
        <authorList>
            <person name="Aradska J."/>
            <person name="Bulat T."/>
            <person name="Smidak R."/>
            <person name="Sarate P."/>
            <person name="Gangsoo J."/>
            <person name="Sialana F."/>
            <person name="Bilban M."/>
            <person name="Lubec G."/>
        </authorList>
    </citation>
    <scope>NUCLEOTIDE SEQUENCE</scope>
    <source>
        <tissue evidence="1">Skin</tissue>
    </source>
</reference>
<proteinExistence type="predicted"/>
<dbReference type="AlphaFoldDB" id="A0A0B7BKA8"/>
<evidence type="ECO:0000313" key="1">
    <source>
        <dbReference type="EMBL" id="CEK92776.1"/>
    </source>
</evidence>
<organism evidence="1">
    <name type="scientific">Arion vulgaris</name>
    <dbReference type="NCBI Taxonomy" id="1028688"/>
    <lineage>
        <taxon>Eukaryota</taxon>
        <taxon>Metazoa</taxon>
        <taxon>Spiralia</taxon>
        <taxon>Lophotrochozoa</taxon>
        <taxon>Mollusca</taxon>
        <taxon>Gastropoda</taxon>
        <taxon>Heterobranchia</taxon>
        <taxon>Euthyneura</taxon>
        <taxon>Panpulmonata</taxon>
        <taxon>Eupulmonata</taxon>
        <taxon>Stylommatophora</taxon>
        <taxon>Helicina</taxon>
        <taxon>Arionoidea</taxon>
        <taxon>Arionidae</taxon>
        <taxon>Arion</taxon>
    </lineage>
</organism>
<sequence length="51" mass="5870">MVELNNIIYVCKQNADVSDRLQNNIVNQIDDESSARESMFVCNVCDVRFTD</sequence>
<gene>
    <name evidence="1" type="primary">ORF190017</name>
</gene>
<accession>A0A0B7BKA8</accession>
<feature type="non-terminal residue" evidence="1">
    <location>
        <position position="51"/>
    </location>
</feature>
<dbReference type="EMBL" id="HACG01045911">
    <property type="protein sequence ID" value="CEK92776.1"/>
    <property type="molecule type" value="Transcribed_RNA"/>
</dbReference>
<name>A0A0B7BKA8_9EUPU</name>